<evidence type="ECO:0000256" key="4">
    <source>
        <dbReference type="ARBA" id="ARBA00022989"/>
    </source>
</evidence>
<evidence type="ECO:0000313" key="9">
    <source>
        <dbReference type="EMBL" id="KRM89208.1"/>
    </source>
</evidence>
<protein>
    <recommendedName>
        <fullName evidence="7 8">Cell division protein FtsL</fullName>
    </recommendedName>
</protein>
<keyword evidence="4 7" id="KW-1133">Transmembrane helix</keyword>
<keyword evidence="5 7" id="KW-0472">Membrane</keyword>
<feature type="transmembrane region" description="Helical" evidence="7">
    <location>
        <begin position="41"/>
        <end position="60"/>
    </location>
</feature>
<dbReference type="GO" id="GO:0043093">
    <property type="term" value="P:FtsZ-dependent cytokinesis"/>
    <property type="evidence" value="ECO:0007669"/>
    <property type="project" value="UniProtKB-UniRule"/>
</dbReference>
<reference evidence="9 10" key="1">
    <citation type="journal article" date="2015" name="Genome Announc.">
        <title>Expanding the biotechnology potential of lactobacilli through comparative genomics of 213 strains and associated genera.</title>
        <authorList>
            <person name="Sun Z."/>
            <person name="Harris H.M."/>
            <person name="McCann A."/>
            <person name="Guo C."/>
            <person name="Argimon S."/>
            <person name="Zhang W."/>
            <person name="Yang X."/>
            <person name="Jeffery I.B."/>
            <person name="Cooney J.C."/>
            <person name="Kagawa T.F."/>
            <person name="Liu W."/>
            <person name="Song Y."/>
            <person name="Salvetti E."/>
            <person name="Wrobel A."/>
            <person name="Rasinkangas P."/>
            <person name="Parkhill J."/>
            <person name="Rea M.C."/>
            <person name="O'Sullivan O."/>
            <person name="Ritari J."/>
            <person name="Douillard F.P."/>
            <person name="Paul Ross R."/>
            <person name="Yang R."/>
            <person name="Briner A.E."/>
            <person name="Felis G.E."/>
            <person name="de Vos W.M."/>
            <person name="Barrangou R."/>
            <person name="Klaenhammer T.R."/>
            <person name="Caufield P.W."/>
            <person name="Cui Y."/>
            <person name="Zhang H."/>
            <person name="O'Toole P.W."/>
        </authorList>
    </citation>
    <scope>NUCLEOTIDE SEQUENCE [LARGE SCALE GENOMIC DNA]</scope>
    <source>
        <strain evidence="9 10">DSM 20605</strain>
    </source>
</reference>
<dbReference type="NCBIfam" id="TIGR02209">
    <property type="entry name" value="ftsL_broad"/>
    <property type="match status" value="1"/>
</dbReference>
<evidence type="ECO:0000256" key="3">
    <source>
        <dbReference type="ARBA" id="ARBA00022692"/>
    </source>
</evidence>
<dbReference type="GO" id="GO:0032153">
    <property type="term" value="C:cell division site"/>
    <property type="evidence" value="ECO:0007669"/>
    <property type="project" value="UniProtKB-UniRule"/>
</dbReference>
<proteinExistence type="inferred from homology"/>
<dbReference type="Pfam" id="PF04977">
    <property type="entry name" value="DivIC"/>
    <property type="match status" value="1"/>
</dbReference>
<dbReference type="EMBL" id="AYYX01000010">
    <property type="protein sequence ID" value="KRM89208.1"/>
    <property type="molecule type" value="Genomic_DNA"/>
</dbReference>
<accession>A0A0R2CBV4</accession>
<dbReference type="PATRIC" id="fig|1133569.4.peg.135"/>
<dbReference type="eggNOG" id="COG4839">
    <property type="taxonomic scope" value="Bacteria"/>
</dbReference>
<sequence>MAGSAAPKRNLVTPVQPQIHKAPLKQPASVSRRVPISKAEILSFLIGGVILMAMTIEVIASQVNYTQAQYTLQNINQKITAVHNQNINTKQEISTLSSRDRLLELAKKYGLSMNDSNIRNVSK</sequence>
<organism evidence="9 10">
    <name type="scientific">Liquorilactobacillus vini DSM 20605</name>
    <dbReference type="NCBI Taxonomy" id="1133569"/>
    <lineage>
        <taxon>Bacteria</taxon>
        <taxon>Bacillati</taxon>
        <taxon>Bacillota</taxon>
        <taxon>Bacilli</taxon>
        <taxon>Lactobacillales</taxon>
        <taxon>Lactobacillaceae</taxon>
        <taxon>Liquorilactobacillus</taxon>
    </lineage>
</organism>
<dbReference type="HAMAP" id="MF_00910">
    <property type="entry name" value="FtsL"/>
    <property type="match status" value="1"/>
</dbReference>
<keyword evidence="1 7" id="KW-1003">Cell membrane</keyword>
<dbReference type="InterPro" id="IPR011922">
    <property type="entry name" value="Cell_div_FtsL"/>
</dbReference>
<keyword evidence="2 7" id="KW-0132">Cell division</keyword>
<evidence type="ECO:0000313" key="10">
    <source>
        <dbReference type="Proteomes" id="UP000051576"/>
    </source>
</evidence>
<dbReference type="InterPro" id="IPR007060">
    <property type="entry name" value="FtsL/DivIC"/>
</dbReference>
<dbReference type="AlphaFoldDB" id="A0A0R2CBV4"/>
<evidence type="ECO:0000256" key="1">
    <source>
        <dbReference type="ARBA" id="ARBA00022475"/>
    </source>
</evidence>
<evidence type="ECO:0000256" key="5">
    <source>
        <dbReference type="ARBA" id="ARBA00023136"/>
    </source>
</evidence>
<keyword evidence="10" id="KW-1185">Reference proteome</keyword>
<comment type="function">
    <text evidence="7">Essential cell division protein.</text>
</comment>
<comment type="similarity">
    <text evidence="7">Belongs to the FtsL family.</text>
</comment>
<dbReference type="Proteomes" id="UP000051576">
    <property type="component" value="Unassembled WGS sequence"/>
</dbReference>
<evidence type="ECO:0000256" key="8">
    <source>
        <dbReference type="NCBIfam" id="TIGR02209"/>
    </source>
</evidence>
<evidence type="ECO:0000256" key="6">
    <source>
        <dbReference type="ARBA" id="ARBA00023306"/>
    </source>
</evidence>
<evidence type="ECO:0000256" key="7">
    <source>
        <dbReference type="HAMAP-Rule" id="MF_00910"/>
    </source>
</evidence>
<dbReference type="RefSeq" id="WP_010580161.1">
    <property type="nucleotide sequence ID" value="NZ_AHYZ01000061.1"/>
</dbReference>
<evidence type="ECO:0000256" key="2">
    <source>
        <dbReference type="ARBA" id="ARBA00022618"/>
    </source>
</evidence>
<comment type="caution">
    <text evidence="9">The sequence shown here is derived from an EMBL/GenBank/DDBJ whole genome shotgun (WGS) entry which is preliminary data.</text>
</comment>
<comment type="subcellular location">
    <subcellularLocation>
        <location evidence="7">Cell membrane</location>
        <topology evidence="7">Single-pass type II membrane protein</topology>
    </subcellularLocation>
    <text evidence="7">Localizes to the division septum where it forms a ring structure.</text>
</comment>
<name>A0A0R2CBV4_9LACO</name>
<dbReference type="STRING" id="1133569.FD21_GL000135"/>
<keyword evidence="3 7" id="KW-0812">Transmembrane</keyword>
<gene>
    <name evidence="7" type="primary">ftsL</name>
    <name evidence="9" type="ORF">FD21_GL000135</name>
</gene>
<dbReference type="GO" id="GO:0005886">
    <property type="term" value="C:plasma membrane"/>
    <property type="evidence" value="ECO:0007669"/>
    <property type="project" value="UniProtKB-SubCell"/>
</dbReference>
<keyword evidence="6 7" id="KW-0131">Cell cycle</keyword>
<dbReference type="OrthoDB" id="2134768at2"/>